<protein>
    <submittedName>
        <fullName evidence="7">Alpha/Beta hydrolase protein</fullName>
    </submittedName>
</protein>
<accession>A0A5C3QBL4</accession>
<reference evidence="7 8" key="1">
    <citation type="journal article" date="2019" name="Nat. Ecol. Evol.">
        <title>Megaphylogeny resolves global patterns of mushroom evolution.</title>
        <authorList>
            <person name="Varga T."/>
            <person name="Krizsan K."/>
            <person name="Foldi C."/>
            <person name="Dima B."/>
            <person name="Sanchez-Garcia M."/>
            <person name="Sanchez-Ramirez S."/>
            <person name="Szollosi G.J."/>
            <person name="Szarkandi J.G."/>
            <person name="Papp V."/>
            <person name="Albert L."/>
            <person name="Andreopoulos W."/>
            <person name="Angelini C."/>
            <person name="Antonin V."/>
            <person name="Barry K.W."/>
            <person name="Bougher N.L."/>
            <person name="Buchanan P."/>
            <person name="Buyck B."/>
            <person name="Bense V."/>
            <person name="Catcheside P."/>
            <person name="Chovatia M."/>
            <person name="Cooper J."/>
            <person name="Damon W."/>
            <person name="Desjardin D."/>
            <person name="Finy P."/>
            <person name="Geml J."/>
            <person name="Haridas S."/>
            <person name="Hughes K."/>
            <person name="Justo A."/>
            <person name="Karasinski D."/>
            <person name="Kautmanova I."/>
            <person name="Kiss B."/>
            <person name="Kocsube S."/>
            <person name="Kotiranta H."/>
            <person name="LaButti K.M."/>
            <person name="Lechner B.E."/>
            <person name="Liimatainen K."/>
            <person name="Lipzen A."/>
            <person name="Lukacs Z."/>
            <person name="Mihaltcheva S."/>
            <person name="Morgado L.N."/>
            <person name="Niskanen T."/>
            <person name="Noordeloos M.E."/>
            <person name="Ohm R.A."/>
            <person name="Ortiz-Santana B."/>
            <person name="Ovrebo C."/>
            <person name="Racz N."/>
            <person name="Riley R."/>
            <person name="Savchenko A."/>
            <person name="Shiryaev A."/>
            <person name="Soop K."/>
            <person name="Spirin V."/>
            <person name="Szebenyi C."/>
            <person name="Tomsovsky M."/>
            <person name="Tulloss R.E."/>
            <person name="Uehling J."/>
            <person name="Grigoriev I.V."/>
            <person name="Vagvolgyi C."/>
            <person name="Papp T."/>
            <person name="Martin F.M."/>
            <person name="Miettinen O."/>
            <person name="Hibbett D.S."/>
            <person name="Nagy L.G."/>
        </authorList>
    </citation>
    <scope>NUCLEOTIDE SEQUENCE [LARGE SCALE GENOMIC DNA]</scope>
    <source>
        <strain evidence="7 8">CBS 309.79</strain>
    </source>
</reference>
<keyword evidence="4" id="KW-0812">Transmembrane</keyword>
<dbReference type="GO" id="GO:0016787">
    <property type="term" value="F:hydrolase activity"/>
    <property type="evidence" value="ECO:0007669"/>
    <property type="project" value="UniProtKB-KW"/>
</dbReference>
<feature type="transmembrane region" description="Helical" evidence="4">
    <location>
        <begin position="554"/>
        <end position="573"/>
    </location>
</feature>
<proteinExistence type="inferred from homology"/>
<feature type="domain" description="Peptidase S33 tripeptidyl aminopeptidase-like C-terminal" evidence="6">
    <location>
        <begin position="427"/>
        <end position="519"/>
    </location>
</feature>
<feature type="domain" description="AB hydrolase-1" evidence="5">
    <location>
        <begin position="106"/>
        <end position="268"/>
    </location>
</feature>
<keyword evidence="2 7" id="KW-0378">Hydrolase</keyword>
<dbReference type="PANTHER" id="PTHR43248">
    <property type="entry name" value="2-SUCCINYL-6-HYDROXY-2,4-CYCLOHEXADIENE-1-CARBOXYLATE SYNTHASE"/>
    <property type="match status" value="1"/>
</dbReference>
<evidence type="ECO:0000256" key="1">
    <source>
        <dbReference type="ARBA" id="ARBA00010088"/>
    </source>
</evidence>
<comment type="similarity">
    <text evidence="1">Belongs to the peptidase S33 family.</text>
</comment>
<dbReference type="AlphaFoldDB" id="A0A5C3QBL4"/>
<dbReference type="EMBL" id="ML178846">
    <property type="protein sequence ID" value="TFK97548.1"/>
    <property type="molecule type" value="Genomic_DNA"/>
</dbReference>
<dbReference type="STRING" id="1884261.A0A5C3QBL4"/>
<evidence type="ECO:0000313" key="8">
    <source>
        <dbReference type="Proteomes" id="UP000305067"/>
    </source>
</evidence>
<dbReference type="InterPro" id="IPR000073">
    <property type="entry name" value="AB_hydrolase_1"/>
</dbReference>
<name>A0A5C3QBL4_9AGAR</name>
<sequence length="574" mass="60914">MLLLTRLQASKSDSNPGSSGALLMHKKPLVDLPELFSQSSPAVTPFNWTSVEATTDLQWQDCYTPPLQCSRFSVPFNYSAPDQGNAAIAVIRVPSPLADTDAYKGPLFFNPGGPGGSGIAEWLGGTGAILSATVGEEFDFVTFDPRGVNNSTPALGLLKSTQDSAALIGELDSLLDLQPDASDTLAERLETLRAYGAQIDEYFGATNIHSTTDNVARDMLGMVEAHGREKIQYWGISYGSILGATFAAMFPDKVERLVIDGVMNAHAYYNSDWAENIASGDAALESFFRHCAAAGPELCAFHHTTAEAIHERYDALYEPVKARQVMLSDGKPLIPLVFEATIHNMLYWPHLFSAIGELLATFEQGVTAMFEAPPPSGDLTQSSGSLGPMIRCLDALPVTDSAEELTEWTEGVRAVTKYFPGAVEGAKMFCAGWQTNPEGSFRGPIEGETSHPMLLIGNQYDVVSPLSAAKNVSASFPGSVVLTLNVTGHTTLSRASECVNRHLREYLVNGNLPNADTVCQADVPNLFLPSSPLDSANGTDGGAGEDSGAVGLGAGTWGALVGALVMGLGAVVLD</sequence>
<evidence type="ECO:0000259" key="6">
    <source>
        <dbReference type="Pfam" id="PF08386"/>
    </source>
</evidence>
<keyword evidence="4" id="KW-0472">Membrane</keyword>
<evidence type="ECO:0000256" key="2">
    <source>
        <dbReference type="ARBA" id="ARBA00022801"/>
    </source>
</evidence>
<dbReference type="Proteomes" id="UP000305067">
    <property type="component" value="Unassembled WGS sequence"/>
</dbReference>
<dbReference type="OrthoDB" id="425534at2759"/>
<organism evidence="7 8">
    <name type="scientific">Pterulicium gracile</name>
    <dbReference type="NCBI Taxonomy" id="1884261"/>
    <lineage>
        <taxon>Eukaryota</taxon>
        <taxon>Fungi</taxon>
        <taxon>Dikarya</taxon>
        <taxon>Basidiomycota</taxon>
        <taxon>Agaricomycotina</taxon>
        <taxon>Agaricomycetes</taxon>
        <taxon>Agaricomycetidae</taxon>
        <taxon>Agaricales</taxon>
        <taxon>Pleurotineae</taxon>
        <taxon>Pterulaceae</taxon>
        <taxon>Pterulicium</taxon>
    </lineage>
</organism>
<evidence type="ECO:0000259" key="5">
    <source>
        <dbReference type="Pfam" id="PF00561"/>
    </source>
</evidence>
<dbReference type="Pfam" id="PF00561">
    <property type="entry name" value="Abhydrolase_1"/>
    <property type="match status" value="1"/>
</dbReference>
<dbReference type="InterPro" id="IPR013595">
    <property type="entry name" value="Pept_S33_TAP-like_C"/>
</dbReference>
<feature type="region of interest" description="Disordered" evidence="3">
    <location>
        <begin position="1"/>
        <end position="20"/>
    </location>
</feature>
<dbReference type="InterPro" id="IPR029058">
    <property type="entry name" value="AB_hydrolase_fold"/>
</dbReference>
<keyword evidence="4" id="KW-1133">Transmembrane helix</keyword>
<dbReference type="Pfam" id="PF08386">
    <property type="entry name" value="Abhydrolase_4"/>
    <property type="match status" value="1"/>
</dbReference>
<dbReference type="Gene3D" id="3.40.50.1820">
    <property type="entry name" value="alpha/beta hydrolase"/>
    <property type="match status" value="1"/>
</dbReference>
<evidence type="ECO:0000313" key="7">
    <source>
        <dbReference type="EMBL" id="TFK97548.1"/>
    </source>
</evidence>
<gene>
    <name evidence="7" type="ORF">BDV98DRAFT_258614</name>
</gene>
<dbReference type="PANTHER" id="PTHR43248:SF25">
    <property type="entry name" value="AB HYDROLASE-1 DOMAIN-CONTAINING PROTEIN-RELATED"/>
    <property type="match status" value="1"/>
</dbReference>
<evidence type="ECO:0000256" key="3">
    <source>
        <dbReference type="SAM" id="MobiDB-lite"/>
    </source>
</evidence>
<dbReference type="SUPFAM" id="SSF53474">
    <property type="entry name" value="alpha/beta-Hydrolases"/>
    <property type="match status" value="1"/>
</dbReference>
<feature type="compositionally biased region" description="Polar residues" evidence="3">
    <location>
        <begin position="7"/>
        <end position="18"/>
    </location>
</feature>
<evidence type="ECO:0000256" key="4">
    <source>
        <dbReference type="SAM" id="Phobius"/>
    </source>
</evidence>
<keyword evidence="8" id="KW-1185">Reference proteome</keyword>
<dbReference type="InterPro" id="IPR051601">
    <property type="entry name" value="Serine_prot/Carboxylest_S33"/>
</dbReference>